<keyword evidence="2" id="KW-0560">Oxidoreductase</keyword>
<comment type="caution">
    <text evidence="4">The sequence shown here is derived from an EMBL/GenBank/DDBJ whole genome shotgun (WGS) entry which is preliminary data.</text>
</comment>
<dbReference type="GO" id="GO:0016491">
    <property type="term" value="F:oxidoreductase activity"/>
    <property type="evidence" value="ECO:0007669"/>
    <property type="project" value="UniProtKB-KW"/>
</dbReference>
<dbReference type="Gene3D" id="3.40.1500.20">
    <property type="match status" value="1"/>
</dbReference>
<evidence type="ECO:0000313" key="5">
    <source>
        <dbReference type="Proteomes" id="UP001530377"/>
    </source>
</evidence>
<gene>
    <name evidence="4" type="ORF">ACHAXA_010571</name>
</gene>
<proteinExistence type="inferred from homology"/>
<dbReference type="PANTHER" id="PTHR34557:SF1">
    <property type="entry name" value="PHYTOCHROMOBILIN:FERREDOXIN OXIDOREDUCTASE, CHLOROPLASTIC"/>
    <property type="match status" value="1"/>
</dbReference>
<keyword evidence="5" id="KW-1185">Reference proteome</keyword>
<reference evidence="4 5" key="1">
    <citation type="submission" date="2024-10" db="EMBL/GenBank/DDBJ databases">
        <title>Updated reference genomes for cyclostephanoid diatoms.</title>
        <authorList>
            <person name="Roberts W.R."/>
            <person name="Alverson A.J."/>
        </authorList>
    </citation>
    <scope>NUCLEOTIDE SEQUENCE [LARGE SCALE GENOMIC DNA]</scope>
    <source>
        <strain evidence="4 5">AJA228-03</strain>
    </source>
</reference>
<dbReference type="PANTHER" id="PTHR34557">
    <property type="entry name" value="PHYTOCHROMOBILIN:FERREDOXIN OXIDOREDUCTASE, CHLOROPLASTIC"/>
    <property type="match status" value="1"/>
</dbReference>
<dbReference type="Proteomes" id="UP001530377">
    <property type="component" value="Unassembled WGS sequence"/>
</dbReference>
<protein>
    <recommendedName>
        <fullName evidence="6">15,16-dihydrobiliverdin:ferredoxin oxidoreductase</fullName>
    </recommendedName>
</protein>
<feature type="compositionally biased region" description="Low complexity" evidence="3">
    <location>
        <begin position="94"/>
        <end position="105"/>
    </location>
</feature>
<comment type="similarity">
    <text evidence="1">Belongs to the HY2 family.</text>
</comment>
<evidence type="ECO:0000313" key="4">
    <source>
        <dbReference type="EMBL" id="KAL3817552.1"/>
    </source>
</evidence>
<dbReference type="InterPro" id="IPR009249">
    <property type="entry name" value="Ferredoxin-dep_bilin_Rdtase"/>
</dbReference>
<evidence type="ECO:0000256" key="3">
    <source>
        <dbReference type="SAM" id="MobiDB-lite"/>
    </source>
</evidence>
<name>A0ABD3RZB7_9STRA</name>
<feature type="region of interest" description="Disordered" evidence="3">
    <location>
        <begin position="378"/>
        <end position="406"/>
    </location>
</feature>
<dbReference type="Pfam" id="PF05996">
    <property type="entry name" value="Fe_bilin_red"/>
    <property type="match status" value="1"/>
</dbReference>
<organism evidence="4 5">
    <name type="scientific">Cyclostephanos tholiformis</name>
    <dbReference type="NCBI Taxonomy" id="382380"/>
    <lineage>
        <taxon>Eukaryota</taxon>
        <taxon>Sar</taxon>
        <taxon>Stramenopiles</taxon>
        <taxon>Ochrophyta</taxon>
        <taxon>Bacillariophyta</taxon>
        <taxon>Coscinodiscophyceae</taxon>
        <taxon>Thalassiosirophycidae</taxon>
        <taxon>Stephanodiscales</taxon>
        <taxon>Stephanodiscaceae</taxon>
        <taxon>Cyclostephanos</taxon>
    </lineage>
</organism>
<evidence type="ECO:0000256" key="2">
    <source>
        <dbReference type="ARBA" id="ARBA00023002"/>
    </source>
</evidence>
<dbReference type="AlphaFoldDB" id="A0ABD3RZB7"/>
<sequence>MRRPQHLLASAAVIASQTPGLLMVSAFSSYSSSTPLSSIVGCRGGPMRSRTVGGSSSSRLRWTNDQEALTELEVLIHDLKEVSAVLGDGPQYSPSPGRSPPSSSSMNEAEMAHGMPWATTIGRTDLVDPLLYMPFWEWQLNYMKSSLTNLHPIECNSSSTSKDVSYNENKEKRARIVNHCYASDEYRKIRMTYYDAGDSVQVFNSVWYPDARYNLPILGIDLLSFNRKRYLAIVDFQPLHQEEDGHASTYEHILRPIKEKYDNLKGKMSSKFYDETQFFSREMLFARFEDGNIVNRDLLPAFKSYVEAHVGLVGATTPETETRSMDRVLARQAAYDTYSAERDPAAGLFASMFGKDWAEDFIYDFLFSMSERREGGLNLSPPTFGGGGSSPPSAPHAQCGGGGRPVVAHHVAPQQVTSIAMTDASERVMVVPRL</sequence>
<evidence type="ECO:0008006" key="6">
    <source>
        <dbReference type="Google" id="ProtNLM"/>
    </source>
</evidence>
<evidence type="ECO:0000256" key="1">
    <source>
        <dbReference type="ARBA" id="ARBA00006908"/>
    </source>
</evidence>
<feature type="region of interest" description="Disordered" evidence="3">
    <location>
        <begin position="86"/>
        <end position="109"/>
    </location>
</feature>
<dbReference type="EMBL" id="JALLPB020000100">
    <property type="protein sequence ID" value="KAL3817552.1"/>
    <property type="molecule type" value="Genomic_DNA"/>
</dbReference>
<accession>A0ABD3RZB7</accession>